<gene>
    <name evidence="1" type="ORF">Godav_025489</name>
</gene>
<accession>A0A7J8TFI5</accession>
<dbReference type="EMBL" id="JABFAC010247564">
    <property type="protein sequence ID" value="MBA0636937.1"/>
    <property type="molecule type" value="Genomic_DNA"/>
</dbReference>
<keyword evidence="2" id="KW-1185">Reference proteome</keyword>
<name>A0A7J8TFI5_GOSDV</name>
<protein>
    <submittedName>
        <fullName evidence="1">Uncharacterized protein</fullName>
    </submittedName>
</protein>
<organism evidence="1 2">
    <name type="scientific">Gossypium davidsonii</name>
    <name type="common">Davidson's cotton</name>
    <name type="synonym">Gossypium klotzschianum subsp. davidsonii</name>
    <dbReference type="NCBI Taxonomy" id="34287"/>
    <lineage>
        <taxon>Eukaryota</taxon>
        <taxon>Viridiplantae</taxon>
        <taxon>Streptophyta</taxon>
        <taxon>Embryophyta</taxon>
        <taxon>Tracheophyta</taxon>
        <taxon>Spermatophyta</taxon>
        <taxon>Magnoliopsida</taxon>
        <taxon>eudicotyledons</taxon>
        <taxon>Gunneridae</taxon>
        <taxon>Pentapetalae</taxon>
        <taxon>rosids</taxon>
        <taxon>malvids</taxon>
        <taxon>Malvales</taxon>
        <taxon>Malvaceae</taxon>
        <taxon>Malvoideae</taxon>
        <taxon>Gossypium</taxon>
    </lineage>
</organism>
<dbReference type="AlphaFoldDB" id="A0A7J8TFI5"/>
<dbReference type="Proteomes" id="UP000593561">
    <property type="component" value="Unassembled WGS sequence"/>
</dbReference>
<comment type="caution">
    <text evidence="1">The sequence shown here is derived from an EMBL/GenBank/DDBJ whole genome shotgun (WGS) entry which is preliminary data.</text>
</comment>
<reference evidence="1 2" key="1">
    <citation type="journal article" date="2019" name="Genome Biol. Evol.">
        <title>Insights into the evolution of the New World diploid cottons (Gossypium, subgenus Houzingenia) based on genome sequencing.</title>
        <authorList>
            <person name="Grover C.E."/>
            <person name="Arick M.A. 2nd"/>
            <person name="Thrash A."/>
            <person name="Conover J.L."/>
            <person name="Sanders W.S."/>
            <person name="Peterson D.G."/>
            <person name="Frelichowski J.E."/>
            <person name="Scheffler J.A."/>
            <person name="Scheffler B.E."/>
            <person name="Wendel J.F."/>
        </authorList>
    </citation>
    <scope>NUCLEOTIDE SEQUENCE [LARGE SCALE GENOMIC DNA]</scope>
    <source>
        <strain evidence="1">27</strain>
        <tissue evidence="1">Leaf</tissue>
    </source>
</reference>
<evidence type="ECO:0000313" key="2">
    <source>
        <dbReference type="Proteomes" id="UP000593561"/>
    </source>
</evidence>
<sequence length="21" mass="2452">MAKKHLKVRVEAKRLKAEMGK</sequence>
<evidence type="ECO:0000313" key="1">
    <source>
        <dbReference type="EMBL" id="MBA0636937.1"/>
    </source>
</evidence>
<proteinExistence type="predicted"/>
<feature type="non-terminal residue" evidence="1">
    <location>
        <position position="21"/>
    </location>
</feature>